<dbReference type="InterPro" id="IPR011545">
    <property type="entry name" value="DEAD/DEAH_box_helicase_dom"/>
</dbReference>
<dbReference type="InterPro" id="IPR027417">
    <property type="entry name" value="P-loop_NTPase"/>
</dbReference>
<dbReference type="InterPro" id="IPR014001">
    <property type="entry name" value="Helicase_ATP-bd"/>
</dbReference>
<gene>
    <name evidence="20" type="primary">LOC113401999</name>
</gene>
<evidence type="ECO:0000256" key="14">
    <source>
        <dbReference type="ARBA" id="ARBA00049360"/>
    </source>
</evidence>
<dbReference type="InterPro" id="IPR018982">
    <property type="entry name" value="RQC_domain"/>
</dbReference>
<dbReference type="PROSITE" id="PS51192">
    <property type="entry name" value="HELICASE_ATP_BIND_1"/>
    <property type="match status" value="1"/>
</dbReference>
<keyword evidence="8" id="KW-0238">DNA-binding</keyword>
<dbReference type="Gene3D" id="3.40.50.300">
    <property type="entry name" value="P-loop containing nucleotide triphosphate hydrolases"/>
    <property type="match status" value="2"/>
</dbReference>
<dbReference type="Pfam" id="PF00570">
    <property type="entry name" value="HRDC"/>
    <property type="match status" value="1"/>
</dbReference>
<feature type="domain" description="HRDC" evidence="16">
    <location>
        <begin position="1036"/>
        <end position="1116"/>
    </location>
</feature>
<dbReference type="Pfam" id="PF00270">
    <property type="entry name" value="DEAD"/>
    <property type="match status" value="1"/>
</dbReference>
<accession>A0ABM4AJM3</accession>
<evidence type="ECO:0000259" key="16">
    <source>
        <dbReference type="PROSITE" id="PS50967"/>
    </source>
</evidence>
<feature type="domain" description="Helicase C-terminal" evidence="18">
    <location>
        <begin position="702"/>
        <end position="852"/>
    </location>
</feature>
<comment type="subcellular location">
    <subcellularLocation>
        <location evidence="2">Nucleus</location>
    </subcellularLocation>
</comment>
<dbReference type="RefSeq" id="XP_064071506.1">
    <property type="nucleotide sequence ID" value="XM_064215436.1"/>
</dbReference>
<keyword evidence="10" id="KW-0539">Nucleus</keyword>
<reference evidence="19" key="1">
    <citation type="submission" date="2025-05" db="UniProtKB">
        <authorList>
            <consortium name="RefSeq"/>
        </authorList>
    </citation>
    <scope>NUCLEOTIDE SEQUENCE [LARGE SCALE GENOMIC DNA]</scope>
</reference>
<evidence type="ECO:0000256" key="2">
    <source>
        <dbReference type="ARBA" id="ARBA00004123"/>
    </source>
</evidence>
<evidence type="ECO:0000256" key="11">
    <source>
        <dbReference type="ARBA" id="ARBA00034617"/>
    </source>
</evidence>
<dbReference type="PROSITE" id="PS51194">
    <property type="entry name" value="HELICASE_CTER"/>
    <property type="match status" value="1"/>
</dbReference>
<dbReference type="InterPro" id="IPR004589">
    <property type="entry name" value="DNA_helicase_ATP-dep_RecQ"/>
</dbReference>
<protein>
    <recommendedName>
        <fullName evidence="12">DNA 3'-5' helicase</fullName>
        <ecNumber evidence="12">5.6.2.4</ecNumber>
    </recommendedName>
    <alternativeName>
        <fullName evidence="13">DNA 3'-5' helicase BLM</fullName>
    </alternativeName>
</protein>
<evidence type="ECO:0000256" key="3">
    <source>
        <dbReference type="ARBA" id="ARBA00005446"/>
    </source>
</evidence>
<proteinExistence type="inferred from homology"/>
<dbReference type="InterPro" id="IPR036388">
    <property type="entry name" value="WH-like_DNA-bd_sf"/>
</dbReference>
<dbReference type="Pfam" id="PF00271">
    <property type="entry name" value="Helicase_C"/>
    <property type="match status" value="1"/>
</dbReference>
<evidence type="ECO:0000256" key="10">
    <source>
        <dbReference type="ARBA" id="ARBA00023242"/>
    </source>
</evidence>
<dbReference type="InterPro" id="IPR002464">
    <property type="entry name" value="DNA/RNA_helicase_DEAH_CS"/>
</dbReference>
<dbReference type="Proteomes" id="UP001652626">
    <property type="component" value="Chromosome 2"/>
</dbReference>
<dbReference type="SUPFAM" id="SSF47819">
    <property type="entry name" value="HRDC-like"/>
    <property type="match status" value="1"/>
</dbReference>
<evidence type="ECO:0000256" key="15">
    <source>
        <dbReference type="SAM" id="MobiDB-lite"/>
    </source>
</evidence>
<evidence type="ECO:0000259" key="17">
    <source>
        <dbReference type="PROSITE" id="PS51192"/>
    </source>
</evidence>
<evidence type="ECO:0000256" key="4">
    <source>
        <dbReference type="ARBA" id="ARBA00022741"/>
    </source>
</evidence>
<feature type="compositionally biased region" description="Polar residues" evidence="15">
    <location>
        <begin position="30"/>
        <end position="47"/>
    </location>
</feature>
<dbReference type="InterPro" id="IPR032284">
    <property type="entry name" value="RecQ_Zn-bd"/>
</dbReference>
<evidence type="ECO:0000256" key="1">
    <source>
        <dbReference type="ARBA" id="ARBA00001947"/>
    </source>
</evidence>
<feature type="region of interest" description="Disordered" evidence="15">
    <location>
        <begin position="20"/>
        <end position="53"/>
    </location>
</feature>
<dbReference type="InterPro" id="IPR002121">
    <property type="entry name" value="HRDC_dom"/>
</dbReference>
<keyword evidence="4" id="KW-0547">Nucleotide-binding</keyword>
<evidence type="ECO:0000256" key="7">
    <source>
        <dbReference type="ARBA" id="ARBA00022840"/>
    </source>
</evidence>
<reference evidence="20" key="2">
    <citation type="submission" date="2025-08" db="UniProtKB">
        <authorList>
            <consortium name="RefSeq"/>
        </authorList>
    </citation>
    <scope>IDENTIFICATION</scope>
    <source>
        <tissue evidence="20">Whole body</tissue>
    </source>
</reference>
<evidence type="ECO:0000256" key="5">
    <source>
        <dbReference type="ARBA" id="ARBA00022801"/>
    </source>
</evidence>
<keyword evidence="6" id="KW-0347">Helicase</keyword>
<organism evidence="19 20">
    <name type="scientific">Vanessa tameamea</name>
    <name type="common">Kamehameha butterfly</name>
    <dbReference type="NCBI Taxonomy" id="334116"/>
    <lineage>
        <taxon>Eukaryota</taxon>
        <taxon>Metazoa</taxon>
        <taxon>Ecdysozoa</taxon>
        <taxon>Arthropoda</taxon>
        <taxon>Hexapoda</taxon>
        <taxon>Insecta</taxon>
        <taxon>Pterygota</taxon>
        <taxon>Neoptera</taxon>
        <taxon>Endopterygota</taxon>
        <taxon>Lepidoptera</taxon>
        <taxon>Glossata</taxon>
        <taxon>Ditrysia</taxon>
        <taxon>Papilionoidea</taxon>
        <taxon>Nymphalidae</taxon>
        <taxon>Nymphalinae</taxon>
        <taxon>Vanessa</taxon>
    </lineage>
</organism>
<evidence type="ECO:0000259" key="18">
    <source>
        <dbReference type="PROSITE" id="PS51194"/>
    </source>
</evidence>
<dbReference type="SMART" id="SM00956">
    <property type="entry name" value="RQC"/>
    <property type="match status" value="1"/>
</dbReference>
<keyword evidence="7" id="KW-0067">ATP-binding</keyword>
<keyword evidence="5" id="KW-0378">Hydrolase</keyword>
<dbReference type="SMART" id="SM00490">
    <property type="entry name" value="HELICc"/>
    <property type="match status" value="1"/>
</dbReference>
<dbReference type="InterPro" id="IPR001650">
    <property type="entry name" value="Helicase_C-like"/>
</dbReference>
<comment type="catalytic activity">
    <reaction evidence="14">
        <text>ATP + H2O = ADP + phosphate + H(+)</text>
        <dbReference type="Rhea" id="RHEA:13065"/>
        <dbReference type="ChEBI" id="CHEBI:15377"/>
        <dbReference type="ChEBI" id="CHEBI:15378"/>
        <dbReference type="ChEBI" id="CHEBI:30616"/>
        <dbReference type="ChEBI" id="CHEBI:43474"/>
        <dbReference type="ChEBI" id="CHEBI:456216"/>
    </reaction>
</comment>
<keyword evidence="19" id="KW-1185">Reference proteome</keyword>
<dbReference type="InterPro" id="IPR036390">
    <property type="entry name" value="WH_DNA-bd_sf"/>
</dbReference>
<dbReference type="Pfam" id="PF09382">
    <property type="entry name" value="RQC"/>
    <property type="match status" value="1"/>
</dbReference>
<dbReference type="NCBIfam" id="TIGR00614">
    <property type="entry name" value="recQ_fam"/>
    <property type="match status" value="1"/>
</dbReference>
<feature type="compositionally biased region" description="Polar residues" evidence="15">
    <location>
        <begin position="1129"/>
        <end position="1140"/>
    </location>
</feature>
<keyword evidence="9" id="KW-0413">Isomerase</keyword>
<dbReference type="InterPro" id="IPR010997">
    <property type="entry name" value="HRDC-like_sf"/>
</dbReference>
<evidence type="ECO:0000313" key="20">
    <source>
        <dbReference type="RefSeq" id="XP_064071506.1"/>
    </source>
</evidence>
<dbReference type="Gene3D" id="1.10.10.10">
    <property type="entry name" value="Winged helix-like DNA-binding domain superfamily/Winged helix DNA-binding domain"/>
    <property type="match status" value="1"/>
</dbReference>
<sequence>MDSRHSTPVSEGNQSVLKKSKFVWKSKSSNTISTPPSSKNSMSLKNASQRDKGMNNFMDVGELNGIPSKILYSPKIHAIKEPKSPQSVEINNTDKDNDSYEVFDKTVPDFLLKIADHTALKKHDMVENVTSKEIEDCKILYIQLLEKISKAFRRLSDLTKNVLHGYNDETYKSVNQIEIKLKSIIQSQGQHNEHQSNHLNVNSTIQQATNSSTFCISDDESLQALKLSEGSADDCKSFPSSPSFSENQKGIKSKVIGKRSLSLNSNSSNNDSMHNIYSNQAEAETTGTKKKFVVKRPSSVIFKELSEKSTISSIPSNTLERVKNASEKLQPLQTERPSKCSFVPASSVPFQPPELSKALSCFPSSDAESSINRNTSFESDFDEETNVISVNDSLPDRSNNDESERHILIDDDGWQVYDPGMFGEENNIDSNEQSATQLQDNLMDQNENDHAAVYEGMGEFHPGTINDGITGEFDGLNYPHSDRMMQKLREKFGLRSFRPNQLQVINAALLGHDCFVLMPTGGGKSLCYQLPAILTPGLTVVVSPLRSLILDQVNKLNSLDISAAYFSGEQSAAEANEIYYQLSLAEPTIRLLYVTPEKLSSSEKFQNTLNMLYSRDLIARFVVDEAHCVSTWGHDFRKDYKRLGELRRRFPRVRLMALTATATPRVRTDILHQLKVTNCKWFLCSFNRSNLSYEVLEKTPKDVNKDIIKVIRQRFAGLSGIVYCLWRKECEALALELRKAGLQAAAYHAGLQPRAREDVQAGWLADRYAVICATIAFGMGIDKADVRFVIHHSLPKSVEGYYQEAGRAGRDGEPAACLLYYNYCDVTRIRRMQEKERSTTKEARQVHLDNLMLMAQMCENVSECRRVQVLAYLGEHFPRERCVRGRAPCDTCRRAARRAPVDVTPDCVTIARAVRELRRPYTLLQLADALRGSLQQRVAQLQGNPLHALCKTWARGDAQRLLRQLLFKKVLRERIEITNDISNAYITAGPELDRLLAGEMKIEFDKQPQSQPTTAVAAPARAATDAASAGITARLENLKNRCYADLVEACRQMAQERGATLTTLFPQASLRAMAKSLPETAEAMLALPHVTRANYDKYGHRLLRITSDYSVEKLGILMEYQDELEMHSAETSASNPTWSPKTKTKTRRARNTGARRGGVQKRTKREGSTFTKTKAALNTSRARKQTRERVARAVPVAGGSRLGAMPMPRASAATTRPGVLHSRLNFM</sequence>
<dbReference type="Gene3D" id="1.10.150.80">
    <property type="entry name" value="HRDC domain"/>
    <property type="match status" value="1"/>
</dbReference>
<dbReference type="PROSITE" id="PS50967">
    <property type="entry name" value="HRDC"/>
    <property type="match status" value="1"/>
</dbReference>
<name>A0ABM4AJM3_VANTA</name>
<feature type="region of interest" description="Disordered" evidence="15">
    <location>
        <begin position="1128"/>
        <end position="1170"/>
    </location>
</feature>
<evidence type="ECO:0000256" key="12">
    <source>
        <dbReference type="ARBA" id="ARBA00034808"/>
    </source>
</evidence>
<dbReference type="PANTHER" id="PTHR13710:SF153">
    <property type="entry name" value="RECQ-LIKE DNA HELICASE BLM"/>
    <property type="match status" value="1"/>
</dbReference>
<comment type="cofactor">
    <cofactor evidence="1">
        <name>Zn(2+)</name>
        <dbReference type="ChEBI" id="CHEBI:29105"/>
    </cofactor>
</comment>
<dbReference type="SMART" id="SM00341">
    <property type="entry name" value="HRDC"/>
    <property type="match status" value="1"/>
</dbReference>
<evidence type="ECO:0000313" key="19">
    <source>
        <dbReference type="Proteomes" id="UP001652626"/>
    </source>
</evidence>
<evidence type="ECO:0000256" key="8">
    <source>
        <dbReference type="ARBA" id="ARBA00023125"/>
    </source>
</evidence>
<evidence type="ECO:0000256" key="9">
    <source>
        <dbReference type="ARBA" id="ARBA00023235"/>
    </source>
</evidence>
<evidence type="ECO:0000256" key="6">
    <source>
        <dbReference type="ARBA" id="ARBA00022806"/>
    </source>
</evidence>
<evidence type="ECO:0000256" key="13">
    <source>
        <dbReference type="ARBA" id="ARBA00044542"/>
    </source>
</evidence>
<dbReference type="CDD" id="cd18794">
    <property type="entry name" value="SF2_C_RecQ"/>
    <property type="match status" value="1"/>
</dbReference>
<dbReference type="Pfam" id="PF16124">
    <property type="entry name" value="RecQ_Zn_bind"/>
    <property type="match status" value="1"/>
</dbReference>
<dbReference type="InterPro" id="IPR044876">
    <property type="entry name" value="HRDC_dom_sf"/>
</dbReference>
<comment type="catalytic activity">
    <reaction evidence="11">
        <text>Couples ATP hydrolysis with the unwinding of duplex DNA by translocating in the 3'-5' direction.</text>
        <dbReference type="EC" id="5.6.2.4"/>
    </reaction>
</comment>
<dbReference type="PANTHER" id="PTHR13710">
    <property type="entry name" value="DNA HELICASE RECQ FAMILY MEMBER"/>
    <property type="match status" value="1"/>
</dbReference>
<dbReference type="PROSITE" id="PS00690">
    <property type="entry name" value="DEAH_ATP_HELICASE"/>
    <property type="match status" value="1"/>
</dbReference>
<dbReference type="SUPFAM" id="SSF52540">
    <property type="entry name" value="P-loop containing nucleoside triphosphate hydrolases"/>
    <property type="match status" value="1"/>
</dbReference>
<dbReference type="GeneID" id="113401999"/>
<dbReference type="SMART" id="SM00487">
    <property type="entry name" value="DEXDc"/>
    <property type="match status" value="1"/>
</dbReference>
<comment type="similarity">
    <text evidence="3">Belongs to the helicase family. RecQ subfamily.</text>
</comment>
<feature type="domain" description="Helicase ATP-binding" evidence="17">
    <location>
        <begin position="505"/>
        <end position="680"/>
    </location>
</feature>
<dbReference type="EC" id="5.6.2.4" evidence="12"/>
<dbReference type="SUPFAM" id="SSF46785">
    <property type="entry name" value="Winged helix' DNA-binding domain"/>
    <property type="match status" value="1"/>
</dbReference>